<accession>A0A0T6DNS4</accession>
<dbReference type="NCBIfam" id="TIGR03859">
    <property type="entry name" value="PQQ_PqqD"/>
    <property type="match status" value="1"/>
</dbReference>
<reference evidence="5 6" key="1">
    <citation type="submission" date="2015-11" db="EMBL/GenBank/DDBJ databases">
        <title>Permanent draft genome of Psychrobacter piscatorii LQ58.</title>
        <authorList>
            <person name="Zhou M."/>
            <person name="Dong B."/>
            <person name="Liu Q."/>
        </authorList>
    </citation>
    <scope>NUCLEOTIDE SEQUENCE [LARGE SCALE GENOMIC DNA]</scope>
    <source>
        <strain evidence="5 6">LQ58</strain>
    </source>
</reference>
<dbReference type="STRING" id="554343.AS194_12855"/>
<dbReference type="InterPro" id="IPR008792">
    <property type="entry name" value="PQQD"/>
</dbReference>
<dbReference type="EMBL" id="LNDJ01000137">
    <property type="protein sequence ID" value="KRU21223.1"/>
    <property type="molecule type" value="Genomic_DNA"/>
</dbReference>
<name>A0A0T6DNS4_9GAMM</name>
<keyword evidence="6" id="KW-1185">Reference proteome</keyword>
<dbReference type="GeneID" id="300924122"/>
<comment type="caution">
    <text evidence="5">The sequence shown here is derived from an EMBL/GenBank/DDBJ whole genome shotgun (WGS) entry which is preliminary data.</text>
</comment>
<protein>
    <recommendedName>
        <fullName evidence="4">PqqA binding protein</fullName>
    </recommendedName>
    <alternativeName>
        <fullName evidence="4">Coenzyme PQQ synthesis protein D</fullName>
    </alternativeName>
    <alternativeName>
        <fullName evidence="4">Pyrroloquinoline quinone biosynthesis protein D</fullName>
    </alternativeName>
</protein>
<comment type="subunit">
    <text evidence="2 4">Monomer. Interacts with PqqE.</text>
</comment>
<dbReference type="InterPro" id="IPR022479">
    <property type="entry name" value="PqqD_bac"/>
</dbReference>
<evidence type="ECO:0000256" key="1">
    <source>
        <dbReference type="ARBA" id="ARBA00004886"/>
    </source>
</evidence>
<evidence type="ECO:0000313" key="6">
    <source>
        <dbReference type="Proteomes" id="UP000051202"/>
    </source>
</evidence>
<proteinExistence type="inferred from homology"/>
<comment type="function">
    <text evidence="4">Functions as a PqqA binding protein and presents PqqA to PqqE, in the pyrroloquinoline quinone (PQQ) biosynthetic pathway.</text>
</comment>
<gene>
    <name evidence="4" type="primary">pqqD</name>
    <name evidence="5" type="ORF">AS194_12855</name>
</gene>
<dbReference type="GO" id="GO:0018189">
    <property type="term" value="P:pyrroloquinoline quinone biosynthetic process"/>
    <property type="evidence" value="ECO:0007669"/>
    <property type="project" value="UniProtKB-UniRule"/>
</dbReference>
<evidence type="ECO:0000256" key="2">
    <source>
        <dbReference type="ARBA" id="ARBA00011741"/>
    </source>
</evidence>
<dbReference type="Pfam" id="PF05402">
    <property type="entry name" value="PqqD"/>
    <property type="match status" value="1"/>
</dbReference>
<comment type="pathway">
    <text evidence="1 4">Cofactor biosynthesis; pyrroloquinoline quinone biosynthesis.</text>
</comment>
<evidence type="ECO:0000313" key="5">
    <source>
        <dbReference type="EMBL" id="KRU21223.1"/>
    </source>
</evidence>
<evidence type="ECO:0000256" key="4">
    <source>
        <dbReference type="HAMAP-Rule" id="MF_00655"/>
    </source>
</evidence>
<dbReference type="InterPro" id="IPR041881">
    <property type="entry name" value="PqqD_sf"/>
</dbReference>
<comment type="similarity">
    <text evidence="4">Belongs to the PqqD family.</text>
</comment>
<evidence type="ECO:0000256" key="3">
    <source>
        <dbReference type="ARBA" id="ARBA00022905"/>
    </source>
</evidence>
<keyword evidence="3 4" id="KW-0884">PQQ biosynthesis</keyword>
<dbReference type="RefSeq" id="WP_058025981.1">
    <property type="nucleotide sequence ID" value="NZ_LNDJ01000137.1"/>
</dbReference>
<dbReference type="UniPathway" id="UPA00539"/>
<dbReference type="AlphaFoldDB" id="A0A0T6DNS4"/>
<dbReference type="Proteomes" id="UP000051202">
    <property type="component" value="Unassembled WGS sequence"/>
</dbReference>
<dbReference type="NCBIfam" id="NF002535">
    <property type="entry name" value="PRK02079.1"/>
    <property type="match status" value="1"/>
</dbReference>
<dbReference type="GO" id="GO:0048038">
    <property type="term" value="F:quinone binding"/>
    <property type="evidence" value="ECO:0007669"/>
    <property type="project" value="InterPro"/>
</dbReference>
<dbReference type="HAMAP" id="MF_00655">
    <property type="entry name" value="PQQ_syn_PqqD"/>
    <property type="match status" value="1"/>
</dbReference>
<sequence>MSIPASLPELDQSLVPTWRHGYRFQFEPAQDAYVLLYPEGMIKLNDSASIIGQHIDGTASVADIIQKVQAMFGDVPEIEQDIIEYMLVAQREHWIDLV</sequence>
<organism evidence="5 6">
    <name type="scientific">Psychrobacter piscatorii</name>
    <dbReference type="NCBI Taxonomy" id="554343"/>
    <lineage>
        <taxon>Bacteria</taxon>
        <taxon>Pseudomonadati</taxon>
        <taxon>Pseudomonadota</taxon>
        <taxon>Gammaproteobacteria</taxon>
        <taxon>Moraxellales</taxon>
        <taxon>Moraxellaceae</taxon>
        <taxon>Psychrobacter</taxon>
    </lineage>
</organism>
<dbReference type="Gene3D" id="1.10.10.1150">
    <property type="entry name" value="Coenzyme PQQ synthesis protein D (PqqD)"/>
    <property type="match status" value="1"/>
</dbReference>